<sequence length="68" mass="7552">MDSLAHKSSQGKANCIEIVRCDNSPLQIFTTEEFVQIHAPIAGFQVRYSILPRPLPQNTDTKKPTLVG</sequence>
<proteinExistence type="predicted"/>
<protein>
    <submittedName>
        <fullName evidence="1">Uncharacterized protein</fullName>
    </submittedName>
</protein>
<dbReference type="PATRIC" id="fig|43658.6.peg.5063"/>
<reference evidence="2" key="1">
    <citation type="submission" date="2015-07" db="EMBL/GenBank/DDBJ databases">
        <title>Draft genome sequence of a Pseudoalteromonas rubra strain, OCN096, isolated from Kaneohe Bay, Oahu, Hawaii.</title>
        <authorList>
            <person name="Beurmann S."/>
            <person name="Ushijima B."/>
            <person name="Belcaid M."/>
            <person name="Callahan S.M."/>
            <person name="Aeby G.S."/>
        </authorList>
    </citation>
    <scope>NUCLEOTIDE SEQUENCE [LARGE SCALE GENOMIC DNA]</scope>
    <source>
        <strain evidence="2">OCN096</strain>
    </source>
</reference>
<organism evidence="1 2">
    <name type="scientific">Pseudoalteromonas rubra</name>
    <dbReference type="NCBI Taxonomy" id="43658"/>
    <lineage>
        <taxon>Bacteria</taxon>
        <taxon>Pseudomonadati</taxon>
        <taxon>Pseudomonadota</taxon>
        <taxon>Gammaproteobacteria</taxon>
        <taxon>Alteromonadales</taxon>
        <taxon>Pseudoalteromonadaceae</taxon>
        <taxon>Pseudoalteromonas</taxon>
    </lineage>
</organism>
<dbReference type="Proteomes" id="UP000036850">
    <property type="component" value="Unassembled WGS sequence"/>
</dbReference>
<dbReference type="AlphaFoldDB" id="A0A0L0EU69"/>
<comment type="caution">
    <text evidence="1">The sequence shown here is derived from an EMBL/GenBank/DDBJ whole genome shotgun (WGS) entry which is preliminary data.</text>
</comment>
<name>A0A0L0EU69_9GAMM</name>
<dbReference type="EMBL" id="LFZX01000042">
    <property type="protein sequence ID" value="KNC67961.1"/>
    <property type="molecule type" value="Genomic_DNA"/>
</dbReference>
<gene>
    <name evidence="1" type="ORF">AC626_07710</name>
</gene>
<accession>A0A0L0EU69</accession>
<evidence type="ECO:0000313" key="2">
    <source>
        <dbReference type="Proteomes" id="UP000036850"/>
    </source>
</evidence>
<evidence type="ECO:0000313" key="1">
    <source>
        <dbReference type="EMBL" id="KNC67961.1"/>
    </source>
</evidence>